<dbReference type="Proteomes" id="UP000682877">
    <property type="component" value="Chromosome 2"/>
</dbReference>
<reference evidence="1" key="1">
    <citation type="submission" date="2021-01" db="EMBL/GenBank/DDBJ databases">
        <authorList>
            <person name="Bezrukov I."/>
        </authorList>
    </citation>
    <scope>NUCLEOTIDE SEQUENCE</scope>
</reference>
<dbReference type="EMBL" id="LR999452">
    <property type="protein sequence ID" value="CAE5964499.1"/>
    <property type="molecule type" value="Genomic_DNA"/>
</dbReference>
<keyword evidence="2" id="KW-1185">Reference proteome</keyword>
<organism evidence="1 2">
    <name type="scientific">Arabidopsis arenosa</name>
    <name type="common">Sand rock-cress</name>
    <name type="synonym">Cardaminopsis arenosa</name>
    <dbReference type="NCBI Taxonomy" id="38785"/>
    <lineage>
        <taxon>Eukaryota</taxon>
        <taxon>Viridiplantae</taxon>
        <taxon>Streptophyta</taxon>
        <taxon>Embryophyta</taxon>
        <taxon>Tracheophyta</taxon>
        <taxon>Spermatophyta</taxon>
        <taxon>Magnoliopsida</taxon>
        <taxon>eudicotyledons</taxon>
        <taxon>Gunneridae</taxon>
        <taxon>Pentapetalae</taxon>
        <taxon>rosids</taxon>
        <taxon>malvids</taxon>
        <taxon>Brassicales</taxon>
        <taxon>Brassicaceae</taxon>
        <taxon>Camelineae</taxon>
        <taxon>Arabidopsis</taxon>
    </lineage>
</organism>
<name>A0A8S1ZTP1_ARAAE</name>
<accession>A0A8S1ZTP1</accession>
<gene>
    <name evidence="1" type="ORF">AARE701A_LOCUS5704</name>
</gene>
<sequence>MKSRLGNLRLYKFDVPSESDVGVMVISYEDGHVCQRFRLTRYTGRRRGRGSKAGLSKSFVDLVDWSFMSQQESNISNQIFDYIVSNFSFKDLDIVPPACHVLVFHFQVRGFGQDHVPEIDITSLVLSTLRTRDSVLSVEDARTRLVPIAPPTTEIVDCYQRLLQLDKGKLLSQKHSFNSLDHNYSVFVELPTLLKLETGEKRSQQGTSILKGLSPKGEEVKVYESWSRNKGASKLFVRM</sequence>
<protein>
    <submittedName>
        <fullName evidence="1">Uncharacterized protein</fullName>
    </submittedName>
</protein>
<evidence type="ECO:0000313" key="1">
    <source>
        <dbReference type="EMBL" id="CAE5964499.1"/>
    </source>
</evidence>
<dbReference type="AlphaFoldDB" id="A0A8S1ZTP1"/>
<evidence type="ECO:0000313" key="2">
    <source>
        <dbReference type="Proteomes" id="UP000682877"/>
    </source>
</evidence>
<proteinExistence type="predicted"/>